<evidence type="ECO:0000313" key="4">
    <source>
        <dbReference type="Proteomes" id="UP000245489"/>
    </source>
</evidence>
<evidence type="ECO:0000256" key="1">
    <source>
        <dbReference type="ARBA" id="ARBA00022801"/>
    </source>
</evidence>
<dbReference type="Pfam" id="PF00561">
    <property type="entry name" value="Abhydrolase_1"/>
    <property type="match status" value="1"/>
</dbReference>
<gene>
    <name evidence="3" type="ORF">LV89_02160</name>
</gene>
<dbReference type="SUPFAM" id="SSF53474">
    <property type="entry name" value="alpha/beta-Hydrolases"/>
    <property type="match status" value="1"/>
</dbReference>
<sequence length="257" mass="29622">MKLFFRQVGETGTPIIILHGIFGSSDNWLTIGKVLADAYQVYMVDQRNHGQSPRSDDFNYDVMASDLKEFIDDHNLQNAILIGHSMGGKTVMQFAMNYPESFSKIMVVDIAPKFYPVHHNMILQGLASIDLKNLKSRTEANELMKRFEESEGVRQFLLKNLWRNPEKNNEFDWRINVPVITKNIDIVGHELANEKTITKPVLFIRGSESHYIQPEDERKIWDLFPNYEIITIEGAGHWVQADKPQEFINVVRTALSV</sequence>
<dbReference type="PANTHER" id="PTHR46118">
    <property type="entry name" value="PROTEIN ABHD11"/>
    <property type="match status" value="1"/>
</dbReference>
<dbReference type="PANTHER" id="PTHR46118:SF4">
    <property type="entry name" value="PROTEIN ABHD11"/>
    <property type="match status" value="1"/>
</dbReference>
<accession>A0A316E7F9</accession>
<dbReference type="PRINTS" id="PR00111">
    <property type="entry name" value="ABHYDROLASE"/>
</dbReference>
<comment type="caution">
    <text evidence="3">The sequence shown here is derived from an EMBL/GenBank/DDBJ whole genome shotgun (WGS) entry which is preliminary data.</text>
</comment>
<dbReference type="EMBL" id="QGGO01000010">
    <property type="protein sequence ID" value="PWK26651.1"/>
    <property type="molecule type" value="Genomic_DNA"/>
</dbReference>
<dbReference type="InterPro" id="IPR000073">
    <property type="entry name" value="AB_hydrolase_1"/>
</dbReference>
<dbReference type="RefSeq" id="WP_109742903.1">
    <property type="nucleotide sequence ID" value="NZ_QGGO01000010.1"/>
</dbReference>
<evidence type="ECO:0000313" key="3">
    <source>
        <dbReference type="EMBL" id="PWK26651.1"/>
    </source>
</evidence>
<feature type="domain" description="AB hydrolase-1" evidence="2">
    <location>
        <begin position="14"/>
        <end position="244"/>
    </location>
</feature>
<organism evidence="3 4">
    <name type="scientific">Arcicella aurantiaca</name>
    <dbReference type="NCBI Taxonomy" id="591202"/>
    <lineage>
        <taxon>Bacteria</taxon>
        <taxon>Pseudomonadati</taxon>
        <taxon>Bacteroidota</taxon>
        <taxon>Cytophagia</taxon>
        <taxon>Cytophagales</taxon>
        <taxon>Flectobacillaceae</taxon>
        <taxon>Arcicella</taxon>
    </lineage>
</organism>
<protein>
    <submittedName>
        <fullName evidence="3">Pimeloyl-ACP methyl ester carboxylesterase</fullName>
    </submittedName>
</protein>
<proteinExistence type="predicted"/>
<dbReference type="GO" id="GO:0016787">
    <property type="term" value="F:hydrolase activity"/>
    <property type="evidence" value="ECO:0007669"/>
    <property type="project" value="UniProtKB-KW"/>
</dbReference>
<keyword evidence="4" id="KW-1185">Reference proteome</keyword>
<dbReference type="Gene3D" id="3.40.50.1820">
    <property type="entry name" value="alpha/beta hydrolase"/>
    <property type="match status" value="1"/>
</dbReference>
<reference evidence="3 4" key="1">
    <citation type="submission" date="2018-05" db="EMBL/GenBank/DDBJ databases">
        <title>Genomic Encyclopedia of Archaeal and Bacterial Type Strains, Phase II (KMG-II): from individual species to whole genera.</title>
        <authorList>
            <person name="Goeker M."/>
        </authorList>
    </citation>
    <scope>NUCLEOTIDE SEQUENCE [LARGE SCALE GENOMIC DNA]</scope>
    <source>
        <strain evidence="3 4">DSM 22214</strain>
    </source>
</reference>
<dbReference type="OrthoDB" id="9808398at2"/>
<dbReference type="InterPro" id="IPR029058">
    <property type="entry name" value="AB_hydrolase_fold"/>
</dbReference>
<evidence type="ECO:0000259" key="2">
    <source>
        <dbReference type="Pfam" id="PF00561"/>
    </source>
</evidence>
<name>A0A316E7F9_9BACT</name>
<dbReference type="Proteomes" id="UP000245489">
    <property type="component" value="Unassembled WGS sequence"/>
</dbReference>
<dbReference type="AlphaFoldDB" id="A0A316E7F9"/>
<keyword evidence="1" id="KW-0378">Hydrolase</keyword>